<dbReference type="SUPFAM" id="SSF49899">
    <property type="entry name" value="Concanavalin A-like lectins/glucanases"/>
    <property type="match status" value="1"/>
</dbReference>
<sequence>SFYGDGFIQLKATESSDHNVLRTRFRTSSTDGLMFLAAGQASYFLLELHAGRLQVGTTMAAVHGHMCACLCESTSTCMYAENTHFFGLLQAEQANIHHCKL</sequence>
<dbReference type="InterPro" id="IPR013320">
    <property type="entry name" value="ConA-like_dom_sf"/>
</dbReference>
<name>A0ABV0NC36_9TELE</name>
<reference evidence="1 2" key="1">
    <citation type="submission" date="2021-06" db="EMBL/GenBank/DDBJ databases">
        <authorList>
            <person name="Palmer J.M."/>
        </authorList>
    </citation>
    <scope>NUCLEOTIDE SEQUENCE [LARGE SCALE GENOMIC DNA]</scope>
    <source>
        <strain evidence="1 2">GA_2019</strain>
        <tissue evidence="1">Muscle</tissue>
    </source>
</reference>
<dbReference type="Gene3D" id="2.60.120.200">
    <property type="match status" value="1"/>
</dbReference>
<evidence type="ECO:0000313" key="1">
    <source>
        <dbReference type="EMBL" id="MEQ2168951.1"/>
    </source>
</evidence>
<protein>
    <submittedName>
        <fullName evidence="1">Uncharacterized protein</fullName>
    </submittedName>
</protein>
<feature type="non-terminal residue" evidence="1">
    <location>
        <position position="1"/>
    </location>
</feature>
<comment type="caution">
    <text evidence="1">The sequence shown here is derived from an EMBL/GenBank/DDBJ whole genome shotgun (WGS) entry which is preliminary data.</text>
</comment>
<organism evidence="1 2">
    <name type="scientific">Goodea atripinnis</name>
    <dbReference type="NCBI Taxonomy" id="208336"/>
    <lineage>
        <taxon>Eukaryota</taxon>
        <taxon>Metazoa</taxon>
        <taxon>Chordata</taxon>
        <taxon>Craniata</taxon>
        <taxon>Vertebrata</taxon>
        <taxon>Euteleostomi</taxon>
        <taxon>Actinopterygii</taxon>
        <taxon>Neopterygii</taxon>
        <taxon>Teleostei</taxon>
        <taxon>Neoteleostei</taxon>
        <taxon>Acanthomorphata</taxon>
        <taxon>Ovalentaria</taxon>
        <taxon>Atherinomorphae</taxon>
        <taxon>Cyprinodontiformes</taxon>
        <taxon>Goodeidae</taxon>
        <taxon>Goodea</taxon>
    </lineage>
</organism>
<evidence type="ECO:0000313" key="2">
    <source>
        <dbReference type="Proteomes" id="UP001476798"/>
    </source>
</evidence>
<dbReference type="EMBL" id="JAHRIO010031808">
    <property type="protein sequence ID" value="MEQ2168951.1"/>
    <property type="molecule type" value="Genomic_DNA"/>
</dbReference>
<dbReference type="Proteomes" id="UP001476798">
    <property type="component" value="Unassembled WGS sequence"/>
</dbReference>
<proteinExistence type="predicted"/>
<accession>A0ABV0NC36</accession>
<gene>
    <name evidence="1" type="ORF">GOODEAATRI_019964</name>
</gene>
<keyword evidence="2" id="KW-1185">Reference proteome</keyword>